<dbReference type="Proteomes" id="UP000000641">
    <property type="component" value="Chromosome"/>
</dbReference>
<dbReference type="STRING" id="368408.Tpen_0012"/>
<evidence type="ECO:0000313" key="2">
    <source>
        <dbReference type="Proteomes" id="UP000000641"/>
    </source>
</evidence>
<dbReference type="RefSeq" id="WP_011751687.1">
    <property type="nucleotide sequence ID" value="NC_008698.1"/>
</dbReference>
<dbReference type="OrthoDB" id="30816at2157"/>
<name>A1RW42_THEPD</name>
<dbReference type="EMBL" id="CP000505">
    <property type="protein sequence ID" value="ABL77422.1"/>
    <property type="molecule type" value="Genomic_DNA"/>
</dbReference>
<dbReference type="eggNOG" id="arCOG05379">
    <property type="taxonomic scope" value="Archaea"/>
</dbReference>
<protein>
    <submittedName>
        <fullName evidence="1">Uncharacterized protein</fullName>
    </submittedName>
</protein>
<dbReference type="EnsemblBacteria" id="ABL77422">
    <property type="protein sequence ID" value="ABL77422"/>
    <property type="gene ID" value="Tpen_0012"/>
</dbReference>
<organism evidence="1 2">
    <name type="scientific">Thermofilum pendens (strain DSM 2475 / Hrk 5)</name>
    <dbReference type="NCBI Taxonomy" id="368408"/>
    <lineage>
        <taxon>Archaea</taxon>
        <taxon>Thermoproteota</taxon>
        <taxon>Thermoprotei</taxon>
        <taxon>Thermofilales</taxon>
        <taxon>Thermofilaceae</taxon>
        <taxon>Thermofilum</taxon>
    </lineage>
</organism>
<dbReference type="AlphaFoldDB" id="A1RW42"/>
<dbReference type="KEGG" id="tpe:Tpen_0012"/>
<dbReference type="HOGENOM" id="CLU_132454_0_0_2"/>
<evidence type="ECO:0000313" key="1">
    <source>
        <dbReference type="EMBL" id="ABL77422.1"/>
    </source>
</evidence>
<reference evidence="2" key="1">
    <citation type="journal article" date="2008" name="J. Bacteriol.">
        <title>Genome sequence of Thermofilum pendens reveals an exceptional loss of biosynthetic pathways without genome reduction.</title>
        <authorList>
            <person name="Anderson I."/>
            <person name="Rodriguez J."/>
            <person name="Susanti D."/>
            <person name="Porat I."/>
            <person name="Reich C."/>
            <person name="Ulrich L.E."/>
            <person name="Elkins J.G."/>
            <person name="Mavromatis K."/>
            <person name="Lykidis A."/>
            <person name="Kim E."/>
            <person name="Thompson L.S."/>
            <person name="Nolan M."/>
            <person name="Land M."/>
            <person name="Copeland A."/>
            <person name="Lapidus A."/>
            <person name="Lucas S."/>
            <person name="Detter C."/>
            <person name="Zhulin I.B."/>
            <person name="Olsen G.J."/>
            <person name="Whitman W."/>
            <person name="Mukhopadhyay B."/>
            <person name="Bristow J."/>
            <person name="Kyrpides N."/>
        </authorList>
    </citation>
    <scope>NUCLEOTIDE SEQUENCE [LARGE SCALE GENOMIC DNA]</scope>
    <source>
        <strain evidence="2">DSM 2475 / Hrk 5</strain>
    </source>
</reference>
<sequence>MSQQSSKKIVLPRDVSPDHVLGLLEVLHTMGGLTDSMYVGDAVHENIQVLPKAIDVAEALGLIKTHKGNLQLTELGKRVARSDPKSIKKLLRNAISNIEPLAEIASTLKEKKRMTVEEFDAIIGKYYPGNVEEARKNVLIWGAFLHLFVMDEEDEEILPI</sequence>
<gene>
    <name evidence="1" type="ordered locus">Tpen_0012</name>
</gene>
<dbReference type="InterPro" id="IPR018632">
    <property type="entry name" value="AAA-associated_dom_C"/>
</dbReference>
<accession>A1RW42</accession>
<proteinExistence type="predicted"/>
<keyword evidence="2" id="KW-1185">Reference proteome</keyword>
<dbReference type="GeneID" id="4601129"/>
<dbReference type="Pfam" id="PF09821">
    <property type="entry name" value="AAA_assoc_C"/>
    <property type="match status" value="1"/>
</dbReference>